<dbReference type="EMBL" id="PVOB01000008">
    <property type="protein sequence ID" value="PRO96184.1"/>
    <property type="molecule type" value="Genomic_DNA"/>
</dbReference>
<dbReference type="SUPFAM" id="SSF52728">
    <property type="entry name" value="PTS IIb component"/>
    <property type="match status" value="1"/>
</dbReference>
<comment type="subcellular location">
    <subcellularLocation>
        <location evidence="1">Cytoplasm</location>
    </subcellularLocation>
</comment>
<protein>
    <submittedName>
        <fullName evidence="10">PTS mannose/fructose/sorbose transporter subunit IIB</fullName>
    </submittedName>
</protein>
<accession>A0ABD7IP46</accession>
<evidence type="ECO:0000256" key="4">
    <source>
        <dbReference type="ARBA" id="ARBA00022597"/>
    </source>
</evidence>
<dbReference type="GO" id="GO:0016301">
    <property type="term" value="F:kinase activity"/>
    <property type="evidence" value="ECO:0007669"/>
    <property type="project" value="UniProtKB-KW"/>
</dbReference>
<reference evidence="9 11" key="1">
    <citation type="submission" date="2018-03" db="EMBL/GenBank/DDBJ databases">
        <title>Draft Genome Sequences of six Lactobacillus pentosus Strains Isolated from Brines of Traditionally Fermented Spanish-Style Green Table Olives.</title>
        <authorList>
            <person name="Calero-Delgado B."/>
            <person name="Martin-Platero A.M."/>
            <person name="Perez-Pulido A.J."/>
            <person name="Benitez-Cabello A."/>
            <person name="Casimiro-Soriguer C.S."/>
            <person name="Martinez-Bueno M."/>
            <person name="Arroyo-Lopez F.N."/>
            <person name="Rodriguez-Gomez F."/>
            <person name="Bautista-Gallego J."/>
            <person name="Garrido-Fernandez A."/>
            <person name="Jimenez-Diaz R."/>
        </authorList>
    </citation>
    <scope>NUCLEOTIDE SEQUENCE [LARGE SCALE GENOMIC DNA]</scope>
    <source>
        <strain evidence="9 11">IG2</strain>
    </source>
</reference>
<dbReference type="GO" id="GO:0009401">
    <property type="term" value="P:phosphoenolpyruvate-dependent sugar phosphotransferase system"/>
    <property type="evidence" value="ECO:0007669"/>
    <property type="project" value="UniProtKB-KW"/>
</dbReference>
<keyword evidence="11" id="KW-1185">Reference proteome</keyword>
<keyword evidence="2" id="KW-0813">Transport</keyword>
<evidence type="ECO:0000256" key="5">
    <source>
        <dbReference type="ARBA" id="ARBA00022679"/>
    </source>
</evidence>
<evidence type="ECO:0000256" key="7">
    <source>
        <dbReference type="ARBA" id="ARBA00022777"/>
    </source>
</evidence>
<keyword evidence="3" id="KW-0963">Cytoplasm</keyword>
<evidence type="ECO:0000313" key="10">
    <source>
        <dbReference type="EMBL" id="RMW44308.1"/>
    </source>
</evidence>
<evidence type="ECO:0000259" key="8">
    <source>
        <dbReference type="PROSITE" id="PS51101"/>
    </source>
</evidence>
<organism evidence="10 12">
    <name type="scientific">Lactiplantibacillus pentosus</name>
    <name type="common">Lactobacillus pentosus</name>
    <dbReference type="NCBI Taxonomy" id="1589"/>
    <lineage>
        <taxon>Bacteria</taxon>
        <taxon>Bacillati</taxon>
        <taxon>Bacillota</taxon>
        <taxon>Bacilli</taxon>
        <taxon>Lactobacillales</taxon>
        <taxon>Lactobacillaceae</taxon>
        <taxon>Lactiplantibacillus</taxon>
    </lineage>
</organism>
<name>A0ABD7IP46_LACPE</name>
<dbReference type="Gene3D" id="3.40.35.10">
    <property type="entry name" value="Phosphotransferase system, sorbose subfamily IIB component"/>
    <property type="match status" value="1"/>
</dbReference>
<dbReference type="EMBL" id="RDCJ01000109">
    <property type="protein sequence ID" value="RMW44308.1"/>
    <property type="molecule type" value="Genomic_DNA"/>
</dbReference>
<evidence type="ECO:0000313" key="9">
    <source>
        <dbReference type="EMBL" id="PRO96184.1"/>
    </source>
</evidence>
<evidence type="ECO:0000313" key="11">
    <source>
        <dbReference type="Proteomes" id="UP000238378"/>
    </source>
</evidence>
<dbReference type="Proteomes" id="UP000276249">
    <property type="component" value="Unassembled WGS sequence"/>
</dbReference>
<dbReference type="Pfam" id="PF03830">
    <property type="entry name" value="PTSIIB_sorb"/>
    <property type="match status" value="1"/>
</dbReference>
<evidence type="ECO:0000256" key="6">
    <source>
        <dbReference type="ARBA" id="ARBA00022683"/>
    </source>
</evidence>
<evidence type="ECO:0000256" key="3">
    <source>
        <dbReference type="ARBA" id="ARBA00022490"/>
    </source>
</evidence>
<keyword evidence="6" id="KW-0598">Phosphotransferase system</keyword>
<dbReference type="RefSeq" id="WP_105960683.1">
    <property type="nucleotide sequence ID" value="NZ_JAHLCJ010000005.1"/>
</dbReference>
<comment type="caution">
    <text evidence="10">The sequence shown here is derived from an EMBL/GenBank/DDBJ whole genome shotgun (WGS) entry which is preliminary data.</text>
</comment>
<proteinExistence type="predicted"/>
<gene>
    <name evidence="9" type="ORF">C6Y08_00810</name>
    <name evidence="10" type="ORF">D6U18_14840</name>
</gene>
<evidence type="ECO:0000256" key="1">
    <source>
        <dbReference type="ARBA" id="ARBA00004496"/>
    </source>
</evidence>
<dbReference type="AlphaFoldDB" id="A0ABD7IP46"/>
<keyword evidence="5" id="KW-0808">Transferase</keyword>
<dbReference type="GO" id="GO:0005737">
    <property type="term" value="C:cytoplasm"/>
    <property type="evidence" value="ECO:0007669"/>
    <property type="project" value="UniProtKB-SubCell"/>
</dbReference>
<dbReference type="InterPro" id="IPR036667">
    <property type="entry name" value="PTS_IIB_sorbose-sp_sf"/>
</dbReference>
<evidence type="ECO:0000256" key="2">
    <source>
        <dbReference type="ARBA" id="ARBA00022448"/>
    </source>
</evidence>
<dbReference type="PROSITE" id="PS51101">
    <property type="entry name" value="PTS_EIIB_TYPE_4"/>
    <property type="match status" value="1"/>
</dbReference>
<feature type="domain" description="PTS EIIB type-4" evidence="8">
    <location>
        <begin position="1"/>
        <end position="163"/>
    </location>
</feature>
<reference evidence="10 12" key="2">
    <citation type="submission" date="2018-10" db="EMBL/GenBank/DDBJ databases">
        <title>Genome sequences of five Lactobacillus pentosus strains isolated from brines of traditionally fermented spanish-style green table olives and differences between them.</title>
        <authorList>
            <person name="Jimenez Diaz R."/>
        </authorList>
    </citation>
    <scope>NUCLEOTIDE SEQUENCE [LARGE SCALE GENOMIC DNA]</scope>
    <source>
        <strain evidence="10 12">IG10</strain>
    </source>
</reference>
<dbReference type="Proteomes" id="UP000238378">
    <property type="component" value="Unassembled WGS sequence"/>
</dbReference>
<keyword evidence="4" id="KW-0762">Sugar transport</keyword>
<sequence>MPVVLARIDQRLIHGVTVNQWNGELRPKRYMVVDDVVSQDEMVKASMRMSKPAGTGMSIINHEKAINNFNNGNYDSQRVFLIVKEPSMLLTLVKTGVEIPEVNVGVIFEDAGRRTYTKRVALNDDELRDLKELSSMGIPVKFQYTPEEDALTLETVIKRVGGN</sequence>
<keyword evidence="7" id="KW-0418">Kinase</keyword>
<evidence type="ECO:0000313" key="12">
    <source>
        <dbReference type="Proteomes" id="UP000276249"/>
    </source>
</evidence>
<dbReference type="InterPro" id="IPR004720">
    <property type="entry name" value="PTS_IIB_sorbose-sp"/>
</dbReference>